<comment type="similarity">
    <text evidence="2">Belongs to the NAD(P)-dependent epimerase/dehydratase family.</text>
</comment>
<organism evidence="7 8">
    <name type="scientific">Allokutzneria albata</name>
    <name type="common">Kibdelosporangium albatum</name>
    <dbReference type="NCBI Taxonomy" id="211114"/>
    <lineage>
        <taxon>Bacteria</taxon>
        <taxon>Bacillati</taxon>
        <taxon>Actinomycetota</taxon>
        <taxon>Actinomycetes</taxon>
        <taxon>Pseudonocardiales</taxon>
        <taxon>Pseudonocardiaceae</taxon>
        <taxon>Allokutzneria</taxon>
    </lineage>
</organism>
<feature type="domain" description="NAD-dependent epimerase/dehydratase" evidence="6">
    <location>
        <begin position="3"/>
        <end position="240"/>
    </location>
</feature>
<reference evidence="7 8" key="1">
    <citation type="submission" date="2016-10" db="EMBL/GenBank/DDBJ databases">
        <authorList>
            <person name="de Groot N.N."/>
        </authorList>
    </citation>
    <scope>NUCLEOTIDE SEQUENCE [LARGE SCALE GENOMIC DNA]</scope>
    <source>
        <strain evidence="7 8">DSM 44149</strain>
    </source>
</reference>
<evidence type="ECO:0000259" key="6">
    <source>
        <dbReference type="Pfam" id="PF01370"/>
    </source>
</evidence>
<comment type="pathway">
    <text evidence="1">Carbohydrate metabolism; galactose metabolism.</text>
</comment>
<dbReference type="AlphaFoldDB" id="A0A1H0CDX4"/>
<dbReference type="EMBL" id="LT629701">
    <property type="protein sequence ID" value="SDN56023.1"/>
    <property type="molecule type" value="Genomic_DNA"/>
</dbReference>
<keyword evidence="8" id="KW-1185">Reference proteome</keyword>
<dbReference type="PANTHER" id="PTHR43725:SF53">
    <property type="entry name" value="UDP-ARABINOSE 4-EPIMERASE 1"/>
    <property type="match status" value="1"/>
</dbReference>
<evidence type="ECO:0000256" key="5">
    <source>
        <dbReference type="ARBA" id="ARBA00033067"/>
    </source>
</evidence>
<evidence type="ECO:0000256" key="3">
    <source>
        <dbReference type="ARBA" id="ARBA00018569"/>
    </source>
</evidence>
<dbReference type="eggNOG" id="COG1087">
    <property type="taxonomic scope" value="Bacteria"/>
</dbReference>
<dbReference type="Pfam" id="PF01370">
    <property type="entry name" value="Epimerase"/>
    <property type="match status" value="1"/>
</dbReference>
<protein>
    <recommendedName>
        <fullName evidence="3">UDP-glucose 4-epimerase</fullName>
    </recommendedName>
    <alternativeName>
        <fullName evidence="5">Galactowaldenase</fullName>
    </alternativeName>
    <alternativeName>
        <fullName evidence="4">UDP-galactose 4-epimerase</fullName>
    </alternativeName>
</protein>
<proteinExistence type="inferred from homology"/>
<dbReference type="Proteomes" id="UP000183376">
    <property type="component" value="Chromosome I"/>
</dbReference>
<dbReference type="SUPFAM" id="SSF51735">
    <property type="entry name" value="NAD(P)-binding Rossmann-fold domains"/>
    <property type="match status" value="1"/>
</dbReference>
<evidence type="ECO:0000256" key="2">
    <source>
        <dbReference type="ARBA" id="ARBA00007637"/>
    </source>
</evidence>
<evidence type="ECO:0000313" key="7">
    <source>
        <dbReference type="EMBL" id="SDN56023.1"/>
    </source>
</evidence>
<name>A0A1H0CDX4_ALLAB</name>
<dbReference type="STRING" id="211114.SAMN04489726_7168"/>
<dbReference type="Gene3D" id="3.40.50.720">
    <property type="entry name" value="NAD(P)-binding Rossmann-like Domain"/>
    <property type="match status" value="1"/>
</dbReference>
<evidence type="ECO:0000313" key="8">
    <source>
        <dbReference type="Proteomes" id="UP000183376"/>
    </source>
</evidence>
<accession>A0A1H0CDX4</accession>
<evidence type="ECO:0000256" key="1">
    <source>
        <dbReference type="ARBA" id="ARBA00004947"/>
    </source>
</evidence>
<dbReference type="Gene3D" id="3.90.25.10">
    <property type="entry name" value="UDP-galactose 4-epimerase, domain 1"/>
    <property type="match status" value="1"/>
</dbReference>
<dbReference type="InterPro" id="IPR036291">
    <property type="entry name" value="NAD(P)-bd_dom_sf"/>
</dbReference>
<dbReference type="PANTHER" id="PTHR43725">
    <property type="entry name" value="UDP-GLUCOSE 4-EPIMERASE"/>
    <property type="match status" value="1"/>
</dbReference>
<dbReference type="InterPro" id="IPR001509">
    <property type="entry name" value="Epimerase_deHydtase"/>
</dbReference>
<dbReference type="RefSeq" id="WP_043812618.1">
    <property type="nucleotide sequence ID" value="NZ_JOEF01000017.1"/>
</dbReference>
<gene>
    <name evidence="7" type="ORF">SAMN04489726_7168</name>
</gene>
<evidence type="ECO:0000256" key="4">
    <source>
        <dbReference type="ARBA" id="ARBA00031367"/>
    </source>
</evidence>
<dbReference type="OrthoDB" id="9779041at2"/>
<sequence length="311" mass="33166">MRILVTGASGYLGRVAVRLLDAEGHEVVGLVHRHQPRGFARVEWRRGDLLDFHSLVLATADVDAVVHLAGLTRVREAFAHPTRYYRVNVAGTLNLMEALAISGGDAPPARLVFASTGSVYGVPKRQPIDEDAPPDPRNPYAASKLAAEQAIAWQCATGQLGAVSLRIFNIAGAVGETGDPDGSRIIPKVAAVAAGRARRVDVYGDGSAIRDFVHVNDVARAVLLALEECETGTHKVFNVGATPASVSSILETARKLTGRKLPVAHHPAHPGEAAKLMADNGRLRGKLGWQPQSSSLEQLIADQCRTELRSV</sequence>